<evidence type="ECO:0008006" key="4">
    <source>
        <dbReference type="Google" id="ProtNLM"/>
    </source>
</evidence>
<evidence type="ECO:0000313" key="2">
    <source>
        <dbReference type="EMBL" id="PIC53813.1"/>
    </source>
</evidence>
<organism evidence="2 3">
    <name type="scientific">Caenorhabditis nigoni</name>
    <dbReference type="NCBI Taxonomy" id="1611254"/>
    <lineage>
        <taxon>Eukaryota</taxon>
        <taxon>Metazoa</taxon>
        <taxon>Ecdysozoa</taxon>
        <taxon>Nematoda</taxon>
        <taxon>Chromadorea</taxon>
        <taxon>Rhabditida</taxon>
        <taxon>Rhabditina</taxon>
        <taxon>Rhabditomorpha</taxon>
        <taxon>Rhabditoidea</taxon>
        <taxon>Rhabditidae</taxon>
        <taxon>Peloderinae</taxon>
        <taxon>Caenorhabditis</taxon>
    </lineage>
</organism>
<feature type="signal peptide" evidence="1">
    <location>
        <begin position="1"/>
        <end position="19"/>
    </location>
</feature>
<dbReference type="EMBL" id="PDUG01000001">
    <property type="protein sequence ID" value="PIC53813.1"/>
    <property type="molecule type" value="Genomic_DNA"/>
</dbReference>
<dbReference type="AlphaFoldDB" id="A0A2G5VPW0"/>
<name>A0A2G5VPW0_9PELO</name>
<evidence type="ECO:0000256" key="1">
    <source>
        <dbReference type="SAM" id="SignalP"/>
    </source>
</evidence>
<comment type="caution">
    <text evidence="2">The sequence shown here is derived from an EMBL/GenBank/DDBJ whole genome shotgun (WGS) entry which is preliminary data.</text>
</comment>
<gene>
    <name evidence="2" type="primary">Cnig_chr_I.g3353</name>
    <name evidence="2" type="ORF">B9Z55_003353</name>
</gene>
<dbReference type="Proteomes" id="UP000230233">
    <property type="component" value="Chromosome I"/>
</dbReference>
<protein>
    <recommendedName>
        <fullName evidence="4">DUF281 domain-containing protein</fullName>
    </recommendedName>
</protein>
<accession>A0A2G5VPW0</accession>
<proteinExistence type="predicted"/>
<reference evidence="3" key="1">
    <citation type="submission" date="2017-10" db="EMBL/GenBank/DDBJ databases">
        <title>Rapid genome shrinkage in a self-fertile nematode reveals novel sperm competition proteins.</title>
        <authorList>
            <person name="Yin D."/>
            <person name="Schwarz E.M."/>
            <person name="Thomas C.G."/>
            <person name="Felde R.L."/>
            <person name="Korf I.F."/>
            <person name="Cutter A.D."/>
            <person name="Schartner C.M."/>
            <person name="Ralston E.J."/>
            <person name="Meyer B.J."/>
            <person name="Haag E.S."/>
        </authorList>
    </citation>
    <scope>NUCLEOTIDE SEQUENCE [LARGE SCALE GENOMIC DNA]</scope>
    <source>
        <strain evidence="3">JU1422</strain>
    </source>
</reference>
<keyword evidence="1" id="KW-0732">Signal</keyword>
<feature type="chain" id="PRO_5013741165" description="DUF281 domain-containing protein" evidence="1">
    <location>
        <begin position="20"/>
        <end position="270"/>
    </location>
</feature>
<sequence length="270" mass="30883">MKLYCILFLLAAVLKLSDSCLVIRYSEPPACACKTLKLDSSNIIANKIQNNSLYNYVFSSTIKSPEIMVDDCFVQMYCEDGYELYIFDSDKGAKMGDYSLDGFCDPYQQKWQVDPGNGLEQYKELKGVCALKTGCACPYLHLDSSNIDLYLGGIDSYKNDVKGYAIQAPEITEYKDGCQFSRKCPEGFTLYTVWYPLKFNPRNIMSTAVNVRFFNSICSHGFYFQASWTSRCDKEKKGETEWLIYWWRPIVTNGLVNFLSAVCVDFSHRV</sequence>
<keyword evidence="3" id="KW-1185">Reference proteome</keyword>
<evidence type="ECO:0000313" key="3">
    <source>
        <dbReference type="Proteomes" id="UP000230233"/>
    </source>
</evidence>
<dbReference type="OrthoDB" id="5889170at2759"/>